<dbReference type="InterPro" id="IPR043129">
    <property type="entry name" value="ATPase_NBD"/>
</dbReference>
<evidence type="ECO:0000256" key="7">
    <source>
        <dbReference type="ARBA" id="ARBA00022840"/>
    </source>
</evidence>
<feature type="binding site" evidence="9">
    <location>
        <begin position="199"/>
        <end position="203"/>
    </location>
    <ligand>
        <name>ATP</name>
        <dbReference type="ChEBI" id="CHEBI:30616"/>
    </ligand>
</feature>
<keyword evidence="2 9" id="KW-0963">Cytoplasm</keyword>
<comment type="function">
    <text evidence="9">Catalyzes the formation of acetyl phosphate from acetate and ATP. Can also catalyze the reverse reaction.</text>
</comment>
<keyword evidence="4 9" id="KW-0479">Metal-binding</keyword>
<dbReference type="PROSITE" id="PS01075">
    <property type="entry name" value="ACETATE_KINASE_1"/>
    <property type="match status" value="1"/>
</dbReference>
<dbReference type="Gene3D" id="3.30.420.40">
    <property type="match status" value="2"/>
</dbReference>
<organism evidence="11 12">
    <name type="scientific">Halomonas organivorans</name>
    <dbReference type="NCBI Taxonomy" id="257772"/>
    <lineage>
        <taxon>Bacteria</taxon>
        <taxon>Pseudomonadati</taxon>
        <taxon>Pseudomonadota</taxon>
        <taxon>Gammaproteobacteria</taxon>
        <taxon>Oceanospirillales</taxon>
        <taxon>Halomonadaceae</taxon>
        <taxon>Halomonas</taxon>
    </lineage>
</organism>
<feature type="site" description="Transition state stabilizer" evidence="9">
    <location>
        <position position="232"/>
    </location>
</feature>
<feature type="binding site" evidence="9">
    <location>
        <begin position="274"/>
        <end position="276"/>
    </location>
    <ligand>
        <name>ATP</name>
        <dbReference type="ChEBI" id="CHEBI:30616"/>
    </ligand>
</feature>
<feature type="binding site" evidence="9">
    <location>
        <position position="16"/>
    </location>
    <ligand>
        <name>ATP</name>
        <dbReference type="ChEBI" id="CHEBI:30616"/>
    </ligand>
</feature>
<sequence>MLDPILVINCGSSSLKYALVPAEPDAPRLSGLVERLGGVDARLVGTDTRGATFAEAMPGADHRQALATVLTRLEGAAPLAVGHRVVHGGERFVAATRLDDGVLRALDALRELAPLHLPANLAGIAATRRHYPGLPQVAVFDTAFHRTLPPRAYRYALPESLYRRHGIRRYGFHGSNHAHVSRRLATLSGTGNGGWLIAHLGNGCSACAVWQGESVDTSMGLTPLEGLVMGTRSGDVDPGLHSHLARRLGWSLARIDRLLYHESGLLGLSGLSHDMRRLEQAAAEHHEGARLAIEVFCYRVAKALAALSCALPRLDGIAFTGGIGEHAAAVRASVIAQLPHFGARLDAAANAGTVGGRGGRIDAGRGPELWVIPADEEAQIAAETRRLLETSQP</sequence>
<dbReference type="Proteomes" id="UP000525987">
    <property type="component" value="Unassembled WGS sequence"/>
</dbReference>
<feature type="binding site" evidence="9">
    <location>
        <position position="376"/>
    </location>
    <ligand>
        <name>Mg(2+)</name>
        <dbReference type="ChEBI" id="CHEBI:18420"/>
    </ligand>
</feature>
<evidence type="ECO:0000256" key="5">
    <source>
        <dbReference type="ARBA" id="ARBA00022741"/>
    </source>
</evidence>
<dbReference type="InterPro" id="IPR023865">
    <property type="entry name" value="Aliphatic_acid_kinase_CS"/>
</dbReference>
<dbReference type="AlphaFoldDB" id="A0A7W5BYB9"/>
<feature type="site" description="Transition state stabilizer" evidence="9">
    <location>
        <position position="173"/>
    </location>
</feature>
<comment type="similarity">
    <text evidence="1 9 10">Belongs to the acetokinase family.</text>
</comment>
<keyword evidence="6 9" id="KW-0418">Kinase</keyword>
<proteinExistence type="inferred from homology"/>
<dbReference type="NCBIfam" id="TIGR00016">
    <property type="entry name" value="ackA"/>
    <property type="match status" value="1"/>
</dbReference>
<dbReference type="GO" id="GO:0005829">
    <property type="term" value="C:cytosol"/>
    <property type="evidence" value="ECO:0007669"/>
    <property type="project" value="TreeGrafter"/>
</dbReference>
<accession>A0A7W5BYB9</accession>
<dbReference type="EC" id="2.7.2.1" evidence="9"/>
<feature type="active site" description="Proton donor/acceptor" evidence="9">
    <location>
        <position position="141"/>
    </location>
</feature>
<keyword evidence="12" id="KW-1185">Reference proteome</keyword>
<dbReference type="GO" id="GO:0005524">
    <property type="term" value="F:ATP binding"/>
    <property type="evidence" value="ECO:0007669"/>
    <property type="project" value="UniProtKB-KW"/>
</dbReference>
<comment type="subcellular location">
    <subcellularLocation>
        <location evidence="9">Cytoplasm</location>
    </subcellularLocation>
</comment>
<keyword evidence="3 9" id="KW-0808">Transferase</keyword>
<comment type="caution">
    <text evidence="11">The sequence shown here is derived from an EMBL/GenBank/DDBJ whole genome shotgun (WGS) entry which is preliminary data.</text>
</comment>
<dbReference type="RefSeq" id="WP_183387682.1">
    <property type="nucleotide sequence ID" value="NZ_JACHXM010000008.1"/>
</dbReference>
<feature type="binding site" evidence="9">
    <location>
        <begin position="322"/>
        <end position="326"/>
    </location>
    <ligand>
        <name>ATP</name>
        <dbReference type="ChEBI" id="CHEBI:30616"/>
    </ligand>
</feature>
<dbReference type="PRINTS" id="PR00471">
    <property type="entry name" value="ACETATEKNASE"/>
</dbReference>
<keyword evidence="5 9" id="KW-0547">Nucleotide-binding</keyword>
<evidence type="ECO:0000256" key="4">
    <source>
        <dbReference type="ARBA" id="ARBA00022723"/>
    </source>
</evidence>
<name>A0A7W5BYB9_9GAMM</name>
<dbReference type="PANTHER" id="PTHR21060:SF21">
    <property type="entry name" value="ACETATE KINASE"/>
    <property type="match status" value="1"/>
</dbReference>
<evidence type="ECO:0000256" key="2">
    <source>
        <dbReference type="ARBA" id="ARBA00022490"/>
    </source>
</evidence>
<comment type="subunit">
    <text evidence="9">Homodimer.</text>
</comment>
<evidence type="ECO:0000313" key="11">
    <source>
        <dbReference type="EMBL" id="MBB3141301.1"/>
    </source>
</evidence>
<dbReference type="InterPro" id="IPR004372">
    <property type="entry name" value="Ac/propionate_kinase"/>
</dbReference>
<evidence type="ECO:0000256" key="3">
    <source>
        <dbReference type="ARBA" id="ARBA00022679"/>
    </source>
</evidence>
<dbReference type="UniPathway" id="UPA00340">
    <property type="reaction ID" value="UER00458"/>
</dbReference>
<dbReference type="HAMAP" id="MF_00020">
    <property type="entry name" value="Acetate_kinase"/>
    <property type="match status" value="1"/>
</dbReference>
<dbReference type="GO" id="GO:0006085">
    <property type="term" value="P:acetyl-CoA biosynthetic process"/>
    <property type="evidence" value="ECO:0007669"/>
    <property type="project" value="UniProtKB-UniRule"/>
</dbReference>
<evidence type="ECO:0000256" key="9">
    <source>
        <dbReference type="HAMAP-Rule" id="MF_00020"/>
    </source>
</evidence>
<dbReference type="InterPro" id="IPR000890">
    <property type="entry name" value="Aliphatic_acid_kin_short-chain"/>
</dbReference>
<evidence type="ECO:0000256" key="8">
    <source>
        <dbReference type="ARBA" id="ARBA00022842"/>
    </source>
</evidence>
<dbReference type="Pfam" id="PF00871">
    <property type="entry name" value="Acetate_kinase"/>
    <property type="match status" value="1"/>
</dbReference>
<keyword evidence="8 9" id="KW-0460">Magnesium</keyword>
<reference evidence="11 12" key="1">
    <citation type="submission" date="2020-08" db="EMBL/GenBank/DDBJ databases">
        <title>Genomic Encyclopedia of Type Strains, Phase III (KMG-III): the genomes of soil and plant-associated and newly described type strains.</title>
        <authorList>
            <person name="Whitman W."/>
        </authorList>
    </citation>
    <scope>NUCLEOTIDE SEQUENCE [LARGE SCALE GENOMIC DNA]</scope>
    <source>
        <strain evidence="11 12">CECT 5995</strain>
    </source>
</reference>
<protein>
    <recommendedName>
        <fullName evidence="9">Acetate kinase</fullName>
        <ecNumber evidence="9">2.7.2.1</ecNumber>
    </recommendedName>
    <alternativeName>
        <fullName evidence="9">Acetokinase</fullName>
    </alternativeName>
</protein>
<evidence type="ECO:0000256" key="6">
    <source>
        <dbReference type="ARBA" id="ARBA00022777"/>
    </source>
</evidence>
<dbReference type="EMBL" id="JACHXM010000008">
    <property type="protein sequence ID" value="MBB3141301.1"/>
    <property type="molecule type" value="Genomic_DNA"/>
</dbReference>
<dbReference type="SUPFAM" id="SSF53067">
    <property type="entry name" value="Actin-like ATPase domain"/>
    <property type="match status" value="2"/>
</dbReference>
<keyword evidence="7 9" id="KW-0067">ATP-binding</keyword>
<dbReference type="GO" id="GO:0006083">
    <property type="term" value="P:acetate metabolic process"/>
    <property type="evidence" value="ECO:0007669"/>
    <property type="project" value="TreeGrafter"/>
</dbReference>
<dbReference type="GO" id="GO:0008776">
    <property type="term" value="F:acetate kinase activity"/>
    <property type="evidence" value="ECO:0007669"/>
    <property type="project" value="UniProtKB-UniRule"/>
</dbReference>
<dbReference type="PIRSF" id="PIRSF000722">
    <property type="entry name" value="Acetate_prop_kin"/>
    <property type="match status" value="1"/>
</dbReference>
<dbReference type="GO" id="GO:0000287">
    <property type="term" value="F:magnesium ion binding"/>
    <property type="evidence" value="ECO:0007669"/>
    <property type="project" value="UniProtKB-UniRule"/>
</dbReference>
<dbReference type="PANTHER" id="PTHR21060">
    <property type="entry name" value="ACETATE KINASE"/>
    <property type="match status" value="1"/>
</dbReference>
<evidence type="ECO:0000256" key="10">
    <source>
        <dbReference type="RuleBase" id="RU003835"/>
    </source>
</evidence>
<comment type="cofactor">
    <cofactor evidence="9">
        <name>Mg(2+)</name>
        <dbReference type="ChEBI" id="CHEBI:18420"/>
    </cofactor>
    <cofactor evidence="9">
        <name>Mn(2+)</name>
        <dbReference type="ChEBI" id="CHEBI:29035"/>
    </cofactor>
    <text evidence="9">Mg(2+). Can also accept Mn(2+).</text>
</comment>
<comment type="pathway">
    <text evidence="9">Metabolic intermediate biosynthesis; acetyl-CoA biosynthesis; acetyl-CoA from acetate: step 1/2.</text>
</comment>
<evidence type="ECO:0000313" key="12">
    <source>
        <dbReference type="Proteomes" id="UP000525987"/>
    </source>
</evidence>
<comment type="catalytic activity">
    <reaction evidence="9">
        <text>acetate + ATP = acetyl phosphate + ADP</text>
        <dbReference type="Rhea" id="RHEA:11352"/>
        <dbReference type="ChEBI" id="CHEBI:22191"/>
        <dbReference type="ChEBI" id="CHEBI:30089"/>
        <dbReference type="ChEBI" id="CHEBI:30616"/>
        <dbReference type="ChEBI" id="CHEBI:456216"/>
        <dbReference type="EC" id="2.7.2.1"/>
    </reaction>
</comment>
<feature type="binding site" evidence="9">
    <location>
        <position position="9"/>
    </location>
    <ligand>
        <name>Mg(2+)</name>
        <dbReference type="ChEBI" id="CHEBI:18420"/>
    </ligand>
</feature>
<feature type="binding site" evidence="9">
    <location>
        <position position="84"/>
    </location>
    <ligand>
        <name>substrate</name>
    </ligand>
</feature>
<evidence type="ECO:0000256" key="1">
    <source>
        <dbReference type="ARBA" id="ARBA00008748"/>
    </source>
</evidence>
<gene>
    <name evidence="9" type="primary">ackA</name>
    <name evidence="11" type="ORF">FHR96_002178</name>
</gene>